<organism evidence="5 6">
    <name type="scientific">Blastococcus aggregatus</name>
    <dbReference type="NCBI Taxonomy" id="38502"/>
    <lineage>
        <taxon>Bacteria</taxon>
        <taxon>Bacillati</taxon>
        <taxon>Actinomycetota</taxon>
        <taxon>Actinomycetes</taxon>
        <taxon>Geodermatophilales</taxon>
        <taxon>Geodermatophilaceae</taxon>
        <taxon>Blastococcus</taxon>
    </lineage>
</organism>
<dbReference type="EMBL" id="OBQI01000002">
    <property type="protein sequence ID" value="SOC48655.1"/>
    <property type="molecule type" value="Genomic_DNA"/>
</dbReference>
<feature type="region of interest" description="Disordered" evidence="3">
    <location>
        <begin position="167"/>
        <end position="188"/>
    </location>
</feature>
<evidence type="ECO:0000313" key="5">
    <source>
        <dbReference type="EMBL" id="SOC48655.1"/>
    </source>
</evidence>
<evidence type="ECO:0000259" key="4">
    <source>
        <dbReference type="PROSITE" id="PS51186"/>
    </source>
</evidence>
<name>A0A285V3C2_9ACTN</name>
<dbReference type="RefSeq" id="WP_097194284.1">
    <property type="nucleotide sequence ID" value="NZ_OBQI01000002.1"/>
</dbReference>
<keyword evidence="1 5" id="KW-0808">Transferase</keyword>
<proteinExistence type="predicted"/>
<evidence type="ECO:0000256" key="3">
    <source>
        <dbReference type="SAM" id="MobiDB-lite"/>
    </source>
</evidence>
<dbReference type="InterPro" id="IPR016181">
    <property type="entry name" value="Acyl_CoA_acyltransferase"/>
</dbReference>
<evidence type="ECO:0000256" key="1">
    <source>
        <dbReference type="ARBA" id="ARBA00022679"/>
    </source>
</evidence>
<dbReference type="InterPro" id="IPR000182">
    <property type="entry name" value="GNAT_dom"/>
</dbReference>
<dbReference type="CDD" id="cd04301">
    <property type="entry name" value="NAT_SF"/>
    <property type="match status" value="1"/>
</dbReference>
<evidence type="ECO:0000256" key="2">
    <source>
        <dbReference type="ARBA" id="ARBA00023315"/>
    </source>
</evidence>
<feature type="region of interest" description="Disordered" evidence="3">
    <location>
        <begin position="1"/>
        <end position="23"/>
    </location>
</feature>
<dbReference type="PANTHER" id="PTHR43877">
    <property type="entry name" value="AMINOALKYLPHOSPHONATE N-ACETYLTRANSFERASE-RELATED-RELATED"/>
    <property type="match status" value="1"/>
</dbReference>
<sequence>MPTSAERPTSADRPTSAERLRPLPYDHPVAQHLVERVQQEYVVRYGGRDAAVVDPADFTPPAGLFLVAEVDGVPAGCGAWRVLPSGEVEIKRVYVEPAFRRRGLARRLMAALEDSAARAGHRSVVLNTGQQQPEAVALYTQLGYRAVAGYGVYACAPDAVFLGRELEQSSRTQDTEGNEGGEGISWAS</sequence>
<dbReference type="Pfam" id="PF00583">
    <property type="entry name" value="Acetyltransf_1"/>
    <property type="match status" value="1"/>
</dbReference>
<dbReference type="Proteomes" id="UP000219435">
    <property type="component" value="Unassembled WGS sequence"/>
</dbReference>
<dbReference type="PROSITE" id="PS51186">
    <property type="entry name" value="GNAT"/>
    <property type="match status" value="1"/>
</dbReference>
<dbReference type="AlphaFoldDB" id="A0A285V3C2"/>
<dbReference type="GO" id="GO:0016747">
    <property type="term" value="F:acyltransferase activity, transferring groups other than amino-acyl groups"/>
    <property type="evidence" value="ECO:0007669"/>
    <property type="project" value="InterPro"/>
</dbReference>
<protein>
    <submittedName>
        <fullName evidence="5">Acetyltransferase (GNAT) family protein</fullName>
    </submittedName>
</protein>
<accession>A0A285V3C2</accession>
<keyword evidence="2" id="KW-0012">Acyltransferase</keyword>
<evidence type="ECO:0000313" key="6">
    <source>
        <dbReference type="Proteomes" id="UP000219435"/>
    </source>
</evidence>
<reference evidence="6" key="1">
    <citation type="submission" date="2017-08" db="EMBL/GenBank/DDBJ databases">
        <authorList>
            <person name="Varghese N."/>
            <person name="Submissions S."/>
        </authorList>
    </citation>
    <scope>NUCLEOTIDE SEQUENCE [LARGE SCALE GENOMIC DNA]</scope>
    <source>
        <strain evidence="6">DSM 4725</strain>
    </source>
</reference>
<dbReference type="SUPFAM" id="SSF55729">
    <property type="entry name" value="Acyl-CoA N-acyltransferases (Nat)"/>
    <property type="match status" value="1"/>
</dbReference>
<feature type="compositionally biased region" description="Gly residues" evidence="3">
    <location>
        <begin position="178"/>
        <end position="188"/>
    </location>
</feature>
<dbReference type="OrthoDB" id="70840at2"/>
<gene>
    <name evidence="5" type="ORF">SAMN05660748_1360</name>
</gene>
<dbReference type="InterPro" id="IPR050832">
    <property type="entry name" value="Bact_Acetyltransf"/>
</dbReference>
<keyword evidence="6" id="KW-1185">Reference proteome</keyword>
<feature type="domain" description="N-acetyltransferase" evidence="4">
    <location>
        <begin position="18"/>
        <end position="167"/>
    </location>
</feature>
<dbReference type="Gene3D" id="3.40.630.30">
    <property type="match status" value="1"/>
</dbReference>
<dbReference type="PANTHER" id="PTHR43877:SF2">
    <property type="entry name" value="AMINOALKYLPHOSPHONATE N-ACETYLTRANSFERASE-RELATED"/>
    <property type="match status" value="1"/>
</dbReference>